<dbReference type="Pfam" id="PF01040">
    <property type="entry name" value="UbiA"/>
    <property type="match status" value="1"/>
</dbReference>
<accession>A0A418QPS0</accession>
<evidence type="ECO:0000313" key="7">
    <source>
        <dbReference type="EMBL" id="RIY07215.1"/>
    </source>
</evidence>
<feature type="transmembrane region" description="Helical" evidence="6">
    <location>
        <begin position="116"/>
        <end position="134"/>
    </location>
</feature>
<evidence type="ECO:0000256" key="5">
    <source>
        <dbReference type="ARBA" id="ARBA00023136"/>
    </source>
</evidence>
<keyword evidence="2" id="KW-1003">Cell membrane</keyword>
<dbReference type="InterPro" id="IPR000537">
    <property type="entry name" value="UbiA_prenyltransferase"/>
</dbReference>
<evidence type="ECO:0000256" key="3">
    <source>
        <dbReference type="ARBA" id="ARBA00022692"/>
    </source>
</evidence>
<dbReference type="Proteomes" id="UP000284250">
    <property type="component" value="Unassembled WGS sequence"/>
</dbReference>
<sequence>MSLLRFVRRLAAVARFTEWWGYKFAPIMAICFATALLSDRPIWPLSGQLLLLLLALTVAATYVSLLNDWTDRVVDKEAGKENRLAQTAASRFALLLGSCLAVGAGFLYHFWQLNPAAAFLYLGTWVVYSLYSLPPVRLKGRGVAGVLADAAGAHFFPQLLGVMVVGATMQQPLPLLWIVGVGVWALACGLRNIIWHQLSDGANDHQAGIRTFVTVYGAASVRRMTEWGIFPLEIAALCLLLYIEGLLLPVAALLLYAGLVLIRGLRWKMTLVIAQPGPNPHVLLNEFYEFFYPLALLLVAWWRHATDGWAGAGFLLLFGAAMWPTVRLLGGAAWRFPQQMLPANRKGACLQGPYKEEVPR</sequence>
<keyword evidence="5 6" id="KW-0472">Membrane</keyword>
<keyword evidence="4 6" id="KW-1133">Transmembrane helix</keyword>
<feature type="transmembrane region" description="Helical" evidence="6">
    <location>
        <begin position="175"/>
        <end position="195"/>
    </location>
</feature>
<keyword evidence="8" id="KW-1185">Reference proteome</keyword>
<feature type="transmembrane region" description="Helical" evidence="6">
    <location>
        <begin position="20"/>
        <end position="37"/>
    </location>
</feature>
<gene>
    <name evidence="7" type="ORF">D0T11_16875</name>
</gene>
<feature type="transmembrane region" description="Helical" evidence="6">
    <location>
        <begin position="49"/>
        <end position="67"/>
    </location>
</feature>
<comment type="caution">
    <text evidence="7">The sequence shown here is derived from an EMBL/GenBank/DDBJ whole genome shotgun (WGS) entry which is preliminary data.</text>
</comment>
<dbReference type="Gene3D" id="1.10.357.140">
    <property type="entry name" value="UbiA prenyltransferase"/>
    <property type="match status" value="1"/>
</dbReference>
<dbReference type="OrthoDB" id="871842at2"/>
<dbReference type="EMBL" id="QYCN01000031">
    <property type="protein sequence ID" value="RIY07215.1"/>
    <property type="molecule type" value="Genomic_DNA"/>
</dbReference>
<evidence type="ECO:0008006" key="9">
    <source>
        <dbReference type="Google" id="ProtNLM"/>
    </source>
</evidence>
<dbReference type="RefSeq" id="WP_119656983.1">
    <property type="nucleotide sequence ID" value="NZ_JBHUOI010000012.1"/>
</dbReference>
<evidence type="ECO:0000256" key="4">
    <source>
        <dbReference type="ARBA" id="ARBA00022989"/>
    </source>
</evidence>
<evidence type="ECO:0000256" key="6">
    <source>
        <dbReference type="SAM" id="Phobius"/>
    </source>
</evidence>
<evidence type="ECO:0000313" key="8">
    <source>
        <dbReference type="Proteomes" id="UP000284250"/>
    </source>
</evidence>
<name>A0A418QPS0_9BACT</name>
<evidence type="ECO:0000256" key="1">
    <source>
        <dbReference type="ARBA" id="ARBA00004141"/>
    </source>
</evidence>
<feature type="transmembrane region" description="Helical" evidence="6">
    <location>
        <begin position="88"/>
        <end position="110"/>
    </location>
</feature>
<dbReference type="GO" id="GO:0016765">
    <property type="term" value="F:transferase activity, transferring alkyl or aryl (other than methyl) groups"/>
    <property type="evidence" value="ECO:0007669"/>
    <property type="project" value="InterPro"/>
</dbReference>
<evidence type="ECO:0000256" key="2">
    <source>
        <dbReference type="ARBA" id="ARBA00022475"/>
    </source>
</evidence>
<dbReference type="InterPro" id="IPR044878">
    <property type="entry name" value="UbiA_sf"/>
</dbReference>
<feature type="transmembrane region" description="Helical" evidence="6">
    <location>
        <begin position="234"/>
        <end position="262"/>
    </location>
</feature>
<protein>
    <recommendedName>
        <fullName evidence="9">Prenyltransferase</fullName>
    </recommendedName>
</protein>
<dbReference type="GO" id="GO:0016020">
    <property type="term" value="C:membrane"/>
    <property type="evidence" value="ECO:0007669"/>
    <property type="project" value="UniProtKB-SubCell"/>
</dbReference>
<organism evidence="7 8">
    <name type="scientific">Hymenobacter rubripertinctus</name>
    <dbReference type="NCBI Taxonomy" id="2029981"/>
    <lineage>
        <taxon>Bacteria</taxon>
        <taxon>Pseudomonadati</taxon>
        <taxon>Bacteroidota</taxon>
        <taxon>Cytophagia</taxon>
        <taxon>Cytophagales</taxon>
        <taxon>Hymenobacteraceae</taxon>
        <taxon>Hymenobacter</taxon>
    </lineage>
</organism>
<feature type="transmembrane region" description="Helical" evidence="6">
    <location>
        <begin position="283"/>
        <end position="302"/>
    </location>
</feature>
<comment type="subcellular location">
    <subcellularLocation>
        <location evidence="1">Membrane</location>
        <topology evidence="1">Multi-pass membrane protein</topology>
    </subcellularLocation>
</comment>
<dbReference type="AlphaFoldDB" id="A0A418QPS0"/>
<keyword evidence="3 6" id="KW-0812">Transmembrane</keyword>
<reference evidence="7 8" key="1">
    <citation type="submission" date="2019-01" db="EMBL/GenBank/DDBJ databases">
        <title>Hymenobacter humicola sp. nov., isolated from soils in Antarctica.</title>
        <authorList>
            <person name="Sedlacek I."/>
            <person name="Holochova P."/>
            <person name="Kralova S."/>
            <person name="Pantucek R."/>
            <person name="Stankova E."/>
            <person name="Vrbovska V."/>
            <person name="Kristofova L."/>
            <person name="Svec P."/>
            <person name="Busse H.-J."/>
        </authorList>
    </citation>
    <scope>NUCLEOTIDE SEQUENCE [LARGE SCALE GENOMIC DNA]</scope>
    <source>
        <strain evidence="7 8">CCM 8852</strain>
    </source>
</reference>
<feature type="transmembrane region" description="Helical" evidence="6">
    <location>
        <begin position="308"/>
        <end position="330"/>
    </location>
</feature>
<proteinExistence type="predicted"/>